<comment type="caution">
    <text evidence="2">The sequence shown here is derived from an EMBL/GenBank/DDBJ whole genome shotgun (WGS) entry which is preliminary data.</text>
</comment>
<reference evidence="2" key="1">
    <citation type="journal article" date="2019" name="Sci. Rep.">
        <title>Draft genome of Tanacetum cinerariifolium, the natural source of mosquito coil.</title>
        <authorList>
            <person name="Yamashiro T."/>
            <person name="Shiraishi A."/>
            <person name="Satake H."/>
            <person name="Nakayama K."/>
        </authorList>
    </citation>
    <scope>NUCLEOTIDE SEQUENCE</scope>
</reference>
<organism evidence="2">
    <name type="scientific">Tanacetum cinerariifolium</name>
    <name type="common">Dalmatian daisy</name>
    <name type="synonym">Chrysanthemum cinerariifolium</name>
    <dbReference type="NCBI Taxonomy" id="118510"/>
    <lineage>
        <taxon>Eukaryota</taxon>
        <taxon>Viridiplantae</taxon>
        <taxon>Streptophyta</taxon>
        <taxon>Embryophyta</taxon>
        <taxon>Tracheophyta</taxon>
        <taxon>Spermatophyta</taxon>
        <taxon>Magnoliopsida</taxon>
        <taxon>eudicotyledons</taxon>
        <taxon>Gunneridae</taxon>
        <taxon>Pentapetalae</taxon>
        <taxon>asterids</taxon>
        <taxon>campanulids</taxon>
        <taxon>Asterales</taxon>
        <taxon>Asteraceae</taxon>
        <taxon>Asteroideae</taxon>
        <taxon>Anthemideae</taxon>
        <taxon>Anthemidinae</taxon>
        <taxon>Tanacetum</taxon>
    </lineage>
</organism>
<sequence>MDDPNITMEEYIRLEEEKAQKHRKVFNWETAKYGKIWYDEDVHDLRSVETEFPAIVFNLTLDETLSCEPTVSSLNDTEIDFRISFDESDDEYYTVVFDKNSFSYKIIYANDLKTDSENDNEKVNMPLFLSPEPSVSCIDDLDFFKDFENEFPAIVYNDALTSKSDSSTEPTLCPQHINEFDLKDETSLSEYNEVEQNILYLNDQFPFNIIYSDDLKSDTDNYDNEIDMIQFQGIAIEELAQYEDEGWNNLVNPEDGDHNYENPDIEKLLGIMEHKVNALMNNALSKGLDEDYMQVIAEEFIESSLEVAGRLKERIKENENKPRKIEKIIKFPTPANILCVRYFPLIPSNPSQPRKNTFGFKPRKRANQSHHNLSNSLTIRPPTQSNPTFVDNDPIKRDPSPHCSFTHVESNHVFDPGGKTHDLSLKGSQALDPGVKLIKPIIIPLFPSHKHKQPTTILINPQFDFCYPTIVDPQSEMRKRARNTKGKASSSCEETMEEKVRKFGLFDYEDHQMNYDNLAGCSIHPGDVVDWEFLSNKGLAQSFFNSINTDTFFEPQWVNLFQINEPIFCKLVREFFSSFEFDASPCSDDRFNVGNTKAKSIKDPWIKLAHRYITMTIMGRKNTINRVIEIDLFYLYCIFGEGVVCNISYWLAKYLKGVRDKGVIFGGMFVTKIARSFGLLTKEMVSVLNCKSPPYVYRKKSLVKMGVIMELHEGECCWPDTRGVVEVDKGDDEKGDGEGGNEELGASPIACSIAGRSQAPKKVTVTDLFYLKGMDVGSINIPYLLARYSRLFALGRKQGAMISGDLPVIDMAELVRLHICVELDDKWAWIASRPESQPDAAAGALEVIEDALVADEGASAIPAPVQAPQAPPRAVGPARTMA</sequence>
<evidence type="ECO:0000256" key="1">
    <source>
        <dbReference type="SAM" id="MobiDB-lite"/>
    </source>
</evidence>
<proteinExistence type="predicted"/>
<gene>
    <name evidence="2" type="ORF">Tci_018204</name>
</gene>
<dbReference type="EMBL" id="BKCJ010002096">
    <property type="protein sequence ID" value="GEU46226.1"/>
    <property type="molecule type" value="Genomic_DNA"/>
</dbReference>
<protein>
    <submittedName>
        <fullName evidence="2">Zinc finger, CCHC-type</fullName>
    </submittedName>
</protein>
<feature type="region of interest" description="Disordered" evidence="1">
    <location>
        <begin position="352"/>
        <end position="393"/>
    </location>
</feature>
<name>A0A6L2KA49_TANCI</name>
<feature type="region of interest" description="Disordered" evidence="1">
    <location>
        <begin position="863"/>
        <end position="882"/>
    </location>
</feature>
<feature type="compositionally biased region" description="Polar residues" evidence="1">
    <location>
        <begin position="369"/>
        <end position="389"/>
    </location>
</feature>
<dbReference type="AlphaFoldDB" id="A0A6L2KA49"/>
<accession>A0A6L2KA49</accession>
<evidence type="ECO:0000313" key="2">
    <source>
        <dbReference type="EMBL" id="GEU46226.1"/>
    </source>
</evidence>